<dbReference type="AlphaFoldDB" id="A0A164VNK9"/>
<keyword evidence="2" id="KW-1185">Reference proteome</keyword>
<dbReference type="EMBL" id="KV419404">
    <property type="protein sequence ID" value="KZS94314.1"/>
    <property type="molecule type" value="Genomic_DNA"/>
</dbReference>
<reference evidence="1 2" key="1">
    <citation type="journal article" date="2016" name="Mol. Biol. Evol.">
        <title>Comparative Genomics of Early-Diverging Mushroom-Forming Fungi Provides Insights into the Origins of Lignocellulose Decay Capabilities.</title>
        <authorList>
            <person name="Nagy L.G."/>
            <person name="Riley R."/>
            <person name="Tritt A."/>
            <person name="Adam C."/>
            <person name="Daum C."/>
            <person name="Floudas D."/>
            <person name="Sun H."/>
            <person name="Yadav J.S."/>
            <person name="Pangilinan J."/>
            <person name="Larsson K.H."/>
            <person name="Matsuura K."/>
            <person name="Barry K."/>
            <person name="Labutti K."/>
            <person name="Kuo R."/>
            <person name="Ohm R.A."/>
            <person name="Bhattacharya S.S."/>
            <person name="Shirouzu T."/>
            <person name="Yoshinaga Y."/>
            <person name="Martin F.M."/>
            <person name="Grigoriev I.V."/>
            <person name="Hibbett D.S."/>
        </authorList>
    </citation>
    <scope>NUCLEOTIDE SEQUENCE [LARGE SCALE GENOMIC DNA]</scope>
    <source>
        <strain evidence="1 2">HHB9708</strain>
    </source>
</reference>
<dbReference type="Proteomes" id="UP000076722">
    <property type="component" value="Unassembled WGS sequence"/>
</dbReference>
<evidence type="ECO:0000313" key="2">
    <source>
        <dbReference type="Proteomes" id="UP000076722"/>
    </source>
</evidence>
<proteinExistence type="predicted"/>
<evidence type="ECO:0000313" key="1">
    <source>
        <dbReference type="EMBL" id="KZS94314.1"/>
    </source>
</evidence>
<organism evidence="1 2">
    <name type="scientific">Sistotremastrum niveocremeum HHB9708</name>
    <dbReference type="NCBI Taxonomy" id="1314777"/>
    <lineage>
        <taxon>Eukaryota</taxon>
        <taxon>Fungi</taxon>
        <taxon>Dikarya</taxon>
        <taxon>Basidiomycota</taxon>
        <taxon>Agaricomycotina</taxon>
        <taxon>Agaricomycetes</taxon>
        <taxon>Sistotremastrales</taxon>
        <taxon>Sistotremastraceae</taxon>
        <taxon>Sertulicium</taxon>
        <taxon>Sertulicium niveocremeum</taxon>
    </lineage>
</organism>
<name>A0A164VNK9_9AGAM</name>
<gene>
    <name evidence="1" type="ORF">SISNIDRAFT_494852</name>
</gene>
<accession>A0A164VNK9</accession>
<sequence length="384" mass="42737">MFKILIPPRHELTCVSKFLVFPFDKECEDELLSNWTAKGGELAVRPYPPSRRGKRSDLPAIHNASRVAGPDRDVLQALWGEEKASRVSRNKVSKSLCSSTTLSVSLCWSPRTLRASEAPATTSLQARPRVAASAELDDLQNAQHRCFHLVFREALRASRWRESTAVKEALPTRPVQKTTHGNTPDVLDHAKLFQKCLFGARIDPRPPLSITSSSPAGSSLKRGQPPGYDTQQQVYCCGWAWASASIAGNIFICKRLHHPSAMIFCSASAVWSPIGCSNNRAWAIRKPITTDMSPTSHHPNLPGLLNLHVLTLQNQGRLKVLQEPKWWWITTRLPPTSFHTEHSVSALVELIFSTVSASTFRARRMLLHRPVPAGWFLASGARRP</sequence>
<protein>
    <submittedName>
        <fullName evidence="1">Uncharacterized protein</fullName>
    </submittedName>
</protein>